<comment type="caution">
    <text evidence="1">The sequence shown here is derived from an EMBL/GenBank/DDBJ whole genome shotgun (WGS) entry which is preliminary data.</text>
</comment>
<evidence type="ECO:0000313" key="1">
    <source>
        <dbReference type="EMBL" id="RLL31239.1"/>
    </source>
</evidence>
<protein>
    <recommendedName>
        <fullName evidence="3">Beta-3-deoxy-D-manno-oct-2-ulosonic acid transferase</fullName>
    </recommendedName>
</protein>
<organism evidence="1 2">
    <name type="scientific">Acinetobacter cumulans</name>
    <dbReference type="NCBI Taxonomy" id="2136182"/>
    <lineage>
        <taxon>Bacteria</taxon>
        <taxon>Pseudomonadati</taxon>
        <taxon>Pseudomonadota</taxon>
        <taxon>Gammaproteobacteria</taxon>
        <taxon>Moraxellales</taxon>
        <taxon>Moraxellaceae</taxon>
        <taxon>Acinetobacter</taxon>
    </lineage>
</organism>
<proteinExistence type="predicted"/>
<evidence type="ECO:0008006" key="3">
    <source>
        <dbReference type="Google" id="ProtNLM"/>
    </source>
</evidence>
<dbReference type="InterPro" id="IPR007833">
    <property type="entry name" value="Capsule_polysaccharide_synth"/>
</dbReference>
<dbReference type="Proteomes" id="UP000267166">
    <property type="component" value="Unassembled WGS sequence"/>
</dbReference>
<reference evidence="1 2" key="1">
    <citation type="submission" date="2018-09" db="EMBL/GenBank/DDBJ databases">
        <title>The draft genome of Acinetobacter sp. strains.</title>
        <authorList>
            <person name="Qin J."/>
            <person name="Feng Y."/>
            <person name="Zong Z."/>
        </authorList>
    </citation>
    <scope>NUCLEOTIDE SEQUENCE [LARGE SCALE GENOMIC DNA]</scope>
    <source>
        <strain evidence="1 2">WCHAc060003</strain>
    </source>
</reference>
<name>A0A498CX01_9GAMM</name>
<dbReference type="AlphaFoldDB" id="A0A498CX01"/>
<dbReference type="GO" id="GO:0000271">
    <property type="term" value="P:polysaccharide biosynthetic process"/>
    <property type="evidence" value="ECO:0007669"/>
    <property type="project" value="InterPro"/>
</dbReference>
<dbReference type="GO" id="GO:0015774">
    <property type="term" value="P:polysaccharide transport"/>
    <property type="evidence" value="ECO:0007669"/>
    <property type="project" value="InterPro"/>
</dbReference>
<accession>A0A498CX01</accession>
<gene>
    <name evidence="1" type="ORF">D9K80_15410</name>
</gene>
<dbReference type="CDD" id="cd16439">
    <property type="entry name" value="beta_Kdo_transferase_KpsC_2"/>
    <property type="match status" value="1"/>
</dbReference>
<dbReference type="EMBL" id="RCHD01000049">
    <property type="protein sequence ID" value="RLL31239.1"/>
    <property type="molecule type" value="Genomic_DNA"/>
</dbReference>
<evidence type="ECO:0000313" key="2">
    <source>
        <dbReference type="Proteomes" id="UP000267166"/>
    </source>
</evidence>
<dbReference type="RefSeq" id="WP_121594881.1">
    <property type="nucleotide sequence ID" value="NZ_RCHD01000049.1"/>
</dbReference>
<dbReference type="Pfam" id="PF05159">
    <property type="entry name" value="Capsule_synth"/>
    <property type="match status" value="1"/>
</dbReference>
<sequence>MSLMGLHALEYVKEAWVYGFSYRKFLILKTFLPHLQLKRFKLDQPISAEAVLIVWGMQPVPLVLQHVKTLIRVEDGFIRSIGLGAAFNSPISWVFDDLGMYFNTQVESRLERLLNQHDFSAKECAEAKILQQHLISQKLSKYNLKTKQFTDFPTISAQQKILVVGQVEGDASIQYGSPHIKRNLDFLAKVRQLCPEAYLVYRPHPDVSAGWRKDGLDLAQAQHYANVIRTEGDITDWLDWADEVHVMTSLTGFEALLRGKSVVCHGLPFYSGWGLTHDIYAIARTKRPLQLEELIAGALILYPQYRSLLNQRHPQYRSLLNQRHPQITATQAIEELVILKNKNKINWLGWLQPFMKY</sequence>